<dbReference type="Proteomes" id="UP000181981">
    <property type="component" value="Unassembled WGS sequence"/>
</dbReference>
<dbReference type="InterPro" id="IPR001763">
    <property type="entry name" value="Rhodanese-like_dom"/>
</dbReference>
<dbReference type="InterPro" id="IPR036873">
    <property type="entry name" value="Rhodanese-like_dom_sf"/>
</dbReference>
<dbReference type="InterPro" id="IPR027417">
    <property type="entry name" value="P-loop_NTPase"/>
</dbReference>
<gene>
    <name evidence="3" type="ORF">SAMN05444285_1278</name>
</gene>
<dbReference type="GO" id="GO:0043828">
    <property type="term" value="F:tRNA 2-selenouridine synthase activity"/>
    <property type="evidence" value="ECO:0007669"/>
    <property type="project" value="InterPro"/>
</dbReference>
<dbReference type="PANTHER" id="PTHR30401">
    <property type="entry name" value="TRNA 2-SELENOURIDINE SYNTHASE"/>
    <property type="match status" value="1"/>
</dbReference>
<evidence type="ECO:0000313" key="3">
    <source>
        <dbReference type="EMBL" id="SET88277.1"/>
    </source>
</evidence>
<dbReference type="SUPFAM" id="SSF52540">
    <property type="entry name" value="P-loop containing nucleoside triphosphate hydrolases"/>
    <property type="match status" value="1"/>
</dbReference>
<dbReference type="InterPro" id="IPR017582">
    <property type="entry name" value="SelU"/>
</dbReference>
<dbReference type="NCBIfam" id="NF008750">
    <property type="entry name" value="PRK11784.1-2"/>
    <property type="match status" value="1"/>
</dbReference>
<feature type="domain" description="Rhodanese" evidence="2">
    <location>
        <begin position="19"/>
        <end position="141"/>
    </location>
</feature>
<dbReference type="EMBL" id="FOHT01000027">
    <property type="protein sequence ID" value="SET88277.1"/>
    <property type="molecule type" value="Genomic_DNA"/>
</dbReference>
<dbReference type="Gene3D" id="3.40.250.10">
    <property type="entry name" value="Rhodanese-like domain"/>
    <property type="match status" value="1"/>
</dbReference>
<organism evidence="3 4">
    <name type="scientific">Draconibacterium orientale</name>
    <dbReference type="NCBI Taxonomy" id="1168034"/>
    <lineage>
        <taxon>Bacteria</taxon>
        <taxon>Pseudomonadati</taxon>
        <taxon>Bacteroidota</taxon>
        <taxon>Bacteroidia</taxon>
        <taxon>Marinilabiliales</taxon>
        <taxon>Prolixibacteraceae</taxon>
        <taxon>Draconibacterium</taxon>
    </lineage>
</organism>
<dbReference type="NCBIfam" id="TIGR03167">
    <property type="entry name" value="tRNA_sel_U_synt"/>
    <property type="match status" value="1"/>
</dbReference>
<dbReference type="SMART" id="SM00450">
    <property type="entry name" value="RHOD"/>
    <property type="match status" value="1"/>
</dbReference>
<protein>
    <submittedName>
        <fullName evidence="3">tRNA 2-selenouridine synthase</fullName>
    </submittedName>
</protein>
<dbReference type="GO" id="GO:0002098">
    <property type="term" value="P:tRNA wobble uridine modification"/>
    <property type="evidence" value="ECO:0007669"/>
    <property type="project" value="InterPro"/>
</dbReference>
<dbReference type="Pfam" id="PF00581">
    <property type="entry name" value="Rhodanese"/>
    <property type="match status" value="1"/>
</dbReference>
<reference evidence="3 4" key="1">
    <citation type="submission" date="2016-10" db="EMBL/GenBank/DDBJ databases">
        <authorList>
            <person name="de Groot N.N."/>
        </authorList>
    </citation>
    <scope>NUCLEOTIDE SEQUENCE [LARGE SCALE GENOMIC DNA]</scope>
    <source>
        <strain evidence="3 4">DSM 25947</strain>
    </source>
</reference>
<dbReference type="PROSITE" id="PS50206">
    <property type="entry name" value="RHODANESE_3"/>
    <property type="match status" value="1"/>
</dbReference>
<dbReference type="PANTHER" id="PTHR30401:SF0">
    <property type="entry name" value="TRNA 2-SELENOURIDINE SYNTHASE"/>
    <property type="match status" value="1"/>
</dbReference>
<evidence type="ECO:0000313" key="4">
    <source>
        <dbReference type="Proteomes" id="UP000181981"/>
    </source>
</evidence>
<proteinExistence type="predicted"/>
<keyword evidence="1" id="KW-0711">Selenium</keyword>
<dbReference type="RefSeq" id="WP_217642957.1">
    <property type="nucleotide sequence ID" value="NZ_FOHT01000027.1"/>
</dbReference>
<sequence length="358" mass="40998">MNNFVSMLQEISISEYLQLNTTVPLVDVRSPGEYEKGHIPGAFSIPLFSNDERAAVGTVYVQQSKEQAIELGYKYVTPKLNWFISESQKLAPNGVIAVHCWRGGMRSRSFAQHLSDNGFSKVYVITGGYKAFRNHALESFKTEANICILGGYTGSGKTHILYALKEQGEQIIDLEGLANHKGSAFGRLGNGSQPTIEQFENNLFWEWKDLDYSKTIWIEDESHRIGQVNIPMNFFENMRSHPVIFLDIALEERAQFLVRDYSAADKAMLKDSILRIKKRLGGLNTKNALEHLERNELYDVATICLLYYDKYYLRGLRNRDHQEVFTLMWDSISPKIISKAIIECYESIRNKKYKAHTV</sequence>
<name>A0A1I0HY01_9BACT</name>
<dbReference type="SUPFAM" id="SSF52821">
    <property type="entry name" value="Rhodanese/Cell cycle control phosphatase"/>
    <property type="match status" value="1"/>
</dbReference>
<evidence type="ECO:0000259" key="2">
    <source>
        <dbReference type="PROSITE" id="PS50206"/>
    </source>
</evidence>
<dbReference type="AlphaFoldDB" id="A0A1I0HY01"/>
<dbReference type="Pfam" id="PF26341">
    <property type="entry name" value="AAA_SelU"/>
    <property type="match status" value="1"/>
</dbReference>
<evidence type="ECO:0000256" key="1">
    <source>
        <dbReference type="ARBA" id="ARBA00023266"/>
    </source>
</evidence>
<accession>A0A1I0HY01</accession>
<dbReference type="InterPro" id="IPR058840">
    <property type="entry name" value="AAA_SelU"/>
</dbReference>